<dbReference type="AlphaFoldDB" id="A0A137NWD8"/>
<dbReference type="Gene3D" id="1.20.1070.10">
    <property type="entry name" value="Rhodopsin 7-helix transmembrane proteins"/>
    <property type="match status" value="1"/>
</dbReference>
<feature type="transmembrane region" description="Helical" evidence="5">
    <location>
        <begin position="127"/>
        <end position="150"/>
    </location>
</feature>
<keyword evidence="4 5" id="KW-0472">Membrane</keyword>
<evidence type="ECO:0000259" key="6">
    <source>
        <dbReference type="PROSITE" id="PS50262"/>
    </source>
</evidence>
<gene>
    <name evidence="7" type="ORF">CONCODRAFT_10916</name>
</gene>
<feature type="transmembrane region" description="Helical" evidence="5">
    <location>
        <begin position="51"/>
        <end position="71"/>
    </location>
</feature>
<proteinExistence type="predicted"/>
<dbReference type="SUPFAM" id="SSF81321">
    <property type="entry name" value="Family A G protein-coupled receptor-like"/>
    <property type="match status" value="1"/>
</dbReference>
<feature type="transmembrane region" description="Helical" evidence="5">
    <location>
        <begin position="229"/>
        <end position="252"/>
    </location>
</feature>
<organism evidence="7 8">
    <name type="scientific">Conidiobolus coronatus (strain ATCC 28846 / CBS 209.66 / NRRL 28638)</name>
    <name type="common">Delacroixia coronata</name>
    <dbReference type="NCBI Taxonomy" id="796925"/>
    <lineage>
        <taxon>Eukaryota</taxon>
        <taxon>Fungi</taxon>
        <taxon>Fungi incertae sedis</taxon>
        <taxon>Zoopagomycota</taxon>
        <taxon>Entomophthoromycotina</taxon>
        <taxon>Entomophthoromycetes</taxon>
        <taxon>Entomophthorales</taxon>
        <taxon>Ancylistaceae</taxon>
        <taxon>Conidiobolus</taxon>
    </lineage>
</organism>
<dbReference type="GO" id="GO:0016020">
    <property type="term" value="C:membrane"/>
    <property type="evidence" value="ECO:0007669"/>
    <property type="project" value="UniProtKB-SubCell"/>
</dbReference>
<feature type="transmembrane region" description="Helical" evidence="5">
    <location>
        <begin position="20"/>
        <end position="39"/>
    </location>
</feature>
<protein>
    <recommendedName>
        <fullName evidence="6">G-protein coupled receptors family 1 profile domain-containing protein</fullName>
    </recommendedName>
</protein>
<evidence type="ECO:0000313" key="8">
    <source>
        <dbReference type="Proteomes" id="UP000070444"/>
    </source>
</evidence>
<evidence type="ECO:0000256" key="3">
    <source>
        <dbReference type="ARBA" id="ARBA00022989"/>
    </source>
</evidence>
<name>A0A137NWD8_CONC2</name>
<keyword evidence="8" id="KW-1185">Reference proteome</keyword>
<feature type="transmembrane region" description="Helical" evidence="5">
    <location>
        <begin position="170"/>
        <end position="194"/>
    </location>
</feature>
<dbReference type="InterPro" id="IPR000276">
    <property type="entry name" value="GPCR_Rhodpsn"/>
</dbReference>
<accession>A0A137NWD8</accession>
<dbReference type="Proteomes" id="UP000070444">
    <property type="component" value="Unassembled WGS sequence"/>
</dbReference>
<dbReference type="GO" id="GO:0004930">
    <property type="term" value="F:G protein-coupled receptor activity"/>
    <property type="evidence" value="ECO:0007669"/>
    <property type="project" value="InterPro"/>
</dbReference>
<evidence type="ECO:0000313" key="7">
    <source>
        <dbReference type="EMBL" id="KXN67096.1"/>
    </source>
</evidence>
<dbReference type="PROSITE" id="PS50262">
    <property type="entry name" value="G_PROTEIN_RECEP_F1_2"/>
    <property type="match status" value="1"/>
</dbReference>
<feature type="domain" description="G-protein coupled receptors family 1 profile" evidence="6">
    <location>
        <begin position="31"/>
        <end position="267"/>
    </location>
</feature>
<feature type="transmembrane region" description="Helical" evidence="5">
    <location>
        <begin position="91"/>
        <end position="115"/>
    </location>
</feature>
<dbReference type="EMBL" id="KQ964661">
    <property type="protein sequence ID" value="KXN67096.1"/>
    <property type="molecule type" value="Genomic_DNA"/>
</dbReference>
<feature type="non-terminal residue" evidence="7">
    <location>
        <position position="267"/>
    </location>
</feature>
<dbReference type="PROSITE" id="PS00237">
    <property type="entry name" value="G_PROTEIN_RECEP_F1_1"/>
    <property type="match status" value="1"/>
</dbReference>
<evidence type="ECO:0000256" key="4">
    <source>
        <dbReference type="ARBA" id="ARBA00023136"/>
    </source>
</evidence>
<keyword evidence="3 5" id="KW-1133">Transmembrane helix</keyword>
<evidence type="ECO:0000256" key="1">
    <source>
        <dbReference type="ARBA" id="ARBA00004370"/>
    </source>
</evidence>
<sequence length="267" mass="30062">MDYKHVRDNSHPYNYILDAIGLALAIPGMILAALVLRVLMNRKWSHMNIDLKLITLTLIFDIISCLESGLNCFFNMINFQYNLSYTWSCNLAATICLIGFITSINLVGLIALERCLLICYQTKIDEIYYWIMLIIFILINIGSIVISWLSNGFTILPASMYCMFDVKVKAGRITGIITLLLALVSVSMVFIGYIKISLKRAQESKQSQIELGLNPVEVRKTMRSTIIKSMVIIFVSCLNNGPYCILVVISLFEPSFLTPLVDCISAS</sequence>
<comment type="subcellular location">
    <subcellularLocation>
        <location evidence="1">Membrane</location>
    </subcellularLocation>
</comment>
<keyword evidence="2 5" id="KW-0812">Transmembrane</keyword>
<reference evidence="7 8" key="1">
    <citation type="journal article" date="2015" name="Genome Biol. Evol.">
        <title>Phylogenomic analyses indicate that early fungi evolved digesting cell walls of algal ancestors of land plants.</title>
        <authorList>
            <person name="Chang Y."/>
            <person name="Wang S."/>
            <person name="Sekimoto S."/>
            <person name="Aerts A.L."/>
            <person name="Choi C."/>
            <person name="Clum A."/>
            <person name="LaButti K.M."/>
            <person name="Lindquist E.A."/>
            <person name="Yee Ngan C."/>
            <person name="Ohm R.A."/>
            <person name="Salamov A.A."/>
            <person name="Grigoriev I.V."/>
            <person name="Spatafora J.W."/>
            <person name="Berbee M.L."/>
        </authorList>
    </citation>
    <scope>NUCLEOTIDE SEQUENCE [LARGE SCALE GENOMIC DNA]</scope>
    <source>
        <strain evidence="7 8">NRRL 28638</strain>
    </source>
</reference>
<evidence type="ECO:0000256" key="2">
    <source>
        <dbReference type="ARBA" id="ARBA00022692"/>
    </source>
</evidence>
<dbReference type="InterPro" id="IPR017452">
    <property type="entry name" value="GPCR_Rhodpsn_7TM"/>
</dbReference>
<evidence type="ECO:0000256" key="5">
    <source>
        <dbReference type="SAM" id="Phobius"/>
    </source>
</evidence>